<proteinExistence type="predicted"/>
<protein>
    <submittedName>
        <fullName evidence="9">Two component transcriptional regulator, LuxR family</fullName>
    </submittedName>
</protein>
<feature type="modified residue" description="4-aspartylphosphate" evidence="6">
    <location>
        <position position="56"/>
    </location>
</feature>
<dbReference type="PANTHER" id="PTHR44688">
    <property type="entry name" value="DNA-BINDING TRANSCRIPTIONAL ACTIVATOR DEVR_DOSR"/>
    <property type="match status" value="1"/>
</dbReference>
<dbReference type="FunFam" id="3.40.50.2300:FF:000018">
    <property type="entry name" value="DNA-binding transcriptional regulator NtrC"/>
    <property type="match status" value="1"/>
</dbReference>
<sequence>MPTHKPHIHLVDDDPDVRAGVSLLLKSEDFHVRAFADAQAVLDFVTPQTPGCLILDVRLPDMDGLTLQRRLKEQGIRMPIVFITGHGDIPMAVRALSEGALDFLEKPFGDQALLEAVSHALERDAEQRAGAQEVAHLQARLDALTPRERDVLEGLLDGQPNKLIARDLDVSVRTVEIHRSNLMQKMGAKSASHLARLALACSEYQHRLLPTTPIDEKSLS</sequence>
<dbReference type="SUPFAM" id="SSF46894">
    <property type="entry name" value="C-terminal effector domain of the bipartite response regulators"/>
    <property type="match status" value="1"/>
</dbReference>
<dbReference type="PROSITE" id="PS50043">
    <property type="entry name" value="HTH_LUXR_2"/>
    <property type="match status" value="1"/>
</dbReference>
<reference evidence="10" key="1">
    <citation type="submission" date="2016-10" db="EMBL/GenBank/DDBJ databases">
        <authorList>
            <person name="Varghese N."/>
            <person name="Submissions S."/>
        </authorList>
    </citation>
    <scope>NUCLEOTIDE SEQUENCE [LARGE SCALE GENOMIC DNA]</scope>
    <source>
        <strain evidence="10">DSM 241</strain>
    </source>
</reference>
<keyword evidence="10" id="KW-1185">Reference proteome</keyword>
<dbReference type="GO" id="GO:0003677">
    <property type="term" value="F:DNA binding"/>
    <property type="evidence" value="ECO:0007669"/>
    <property type="project" value="UniProtKB-KW"/>
</dbReference>
<dbReference type="InterPro" id="IPR000792">
    <property type="entry name" value="Tscrpt_reg_LuxR_C"/>
</dbReference>
<keyword evidence="1 6" id="KW-0597">Phosphoprotein</keyword>
<dbReference type="SMART" id="SM00421">
    <property type="entry name" value="HTH_LUXR"/>
    <property type="match status" value="1"/>
</dbReference>
<name>A0A1H7MZ17_9GAMM</name>
<evidence type="ECO:0000256" key="1">
    <source>
        <dbReference type="ARBA" id="ARBA00022553"/>
    </source>
</evidence>
<keyword evidence="4" id="KW-0238">DNA-binding</keyword>
<dbReference type="InterPro" id="IPR001789">
    <property type="entry name" value="Sig_transdc_resp-reg_receiver"/>
</dbReference>
<accession>A0A1H7MZ17</accession>
<dbReference type="OrthoDB" id="9802186at2"/>
<dbReference type="Gene3D" id="1.10.10.10">
    <property type="entry name" value="Winged helix-like DNA-binding domain superfamily/Winged helix DNA-binding domain"/>
    <property type="match status" value="1"/>
</dbReference>
<evidence type="ECO:0000313" key="9">
    <source>
        <dbReference type="EMBL" id="SEL16572.1"/>
    </source>
</evidence>
<dbReference type="AlphaFoldDB" id="A0A1H7MZ17"/>
<dbReference type="PRINTS" id="PR00038">
    <property type="entry name" value="HTHLUXR"/>
</dbReference>
<evidence type="ECO:0000256" key="3">
    <source>
        <dbReference type="ARBA" id="ARBA00023015"/>
    </source>
</evidence>
<dbReference type="PROSITE" id="PS00622">
    <property type="entry name" value="HTH_LUXR_1"/>
    <property type="match status" value="1"/>
</dbReference>
<feature type="domain" description="HTH luxR-type" evidence="7">
    <location>
        <begin position="137"/>
        <end position="202"/>
    </location>
</feature>
<dbReference type="SMART" id="SM00448">
    <property type="entry name" value="REC"/>
    <property type="match status" value="1"/>
</dbReference>
<dbReference type="PANTHER" id="PTHR44688:SF16">
    <property type="entry name" value="DNA-BINDING TRANSCRIPTIONAL ACTIVATOR DEVR_DOSR"/>
    <property type="match status" value="1"/>
</dbReference>
<evidence type="ECO:0000256" key="2">
    <source>
        <dbReference type="ARBA" id="ARBA00023012"/>
    </source>
</evidence>
<dbReference type="InterPro" id="IPR016032">
    <property type="entry name" value="Sig_transdc_resp-reg_C-effctor"/>
</dbReference>
<dbReference type="PROSITE" id="PS50110">
    <property type="entry name" value="RESPONSE_REGULATORY"/>
    <property type="match status" value="1"/>
</dbReference>
<evidence type="ECO:0000259" key="8">
    <source>
        <dbReference type="PROSITE" id="PS50110"/>
    </source>
</evidence>
<gene>
    <name evidence="9" type="ORF">SAMN05444515_110106</name>
</gene>
<feature type="domain" description="Response regulatory" evidence="8">
    <location>
        <begin position="7"/>
        <end position="121"/>
    </location>
</feature>
<evidence type="ECO:0000256" key="6">
    <source>
        <dbReference type="PROSITE-ProRule" id="PRU00169"/>
    </source>
</evidence>
<dbReference type="STRING" id="1396821.SAMN05444515_110106"/>
<keyword evidence="3" id="KW-0805">Transcription regulation</keyword>
<dbReference type="SUPFAM" id="SSF52172">
    <property type="entry name" value="CheY-like"/>
    <property type="match status" value="1"/>
</dbReference>
<dbReference type="Gene3D" id="3.40.50.2300">
    <property type="match status" value="1"/>
</dbReference>
<dbReference type="EMBL" id="FOAA01000010">
    <property type="protein sequence ID" value="SEL16572.1"/>
    <property type="molecule type" value="Genomic_DNA"/>
</dbReference>
<keyword evidence="5" id="KW-0804">Transcription</keyword>
<dbReference type="InterPro" id="IPR011006">
    <property type="entry name" value="CheY-like_superfamily"/>
</dbReference>
<organism evidence="9 10">
    <name type="scientific">Ectothiorhodospira marina</name>
    <dbReference type="NCBI Taxonomy" id="1396821"/>
    <lineage>
        <taxon>Bacteria</taxon>
        <taxon>Pseudomonadati</taxon>
        <taxon>Pseudomonadota</taxon>
        <taxon>Gammaproteobacteria</taxon>
        <taxon>Chromatiales</taxon>
        <taxon>Ectothiorhodospiraceae</taxon>
        <taxon>Ectothiorhodospira</taxon>
    </lineage>
</organism>
<dbReference type="Pfam" id="PF00072">
    <property type="entry name" value="Response_reg"/>
    <property type="match status" value="1"/>
</dbReference>
<evidence type="ECO:0000256" key="4">
    <source>
        <dbReference type="ARBA" id="ARBA00023125"/>
    </source>
</evidence>
<dbReference type="InterPro" id="IPR036388">
    <property type="entry name" value="WH-like_DNA-bd_sf"/>
</dbReference>
<dbReference type="RefSeq" id="WP_090253926.1">
    <property type="nucleotide sequence ID" value="NZ_FOAA01000010.1"/>
</dbReference>
<dbReference type="Pfam" id="PF00196">
    <property type="entry name" value="GerE"/>
    <property type="match status" value="1"/>
</dbReference>
<keyword evidence="2" id="KW-0902">Two-component regulatory system</keyword>
<dbReference type="GO" id="GO:0000160">
    <property type="term" value="P:phosphorelay signal transduction system"/>
    <property type="evidence" value="ECO:0007669"/>
    <property type="project" value="UniProtKB-KW"/>
</dbReference>
<dbReference type="CDD" id="cd17537">
    <property type="entry name" value="REC_FixJ"/>
    <property type="match status" value="1"/>
</dbReference>
<evidence type="ECO:0000259" key="7">
    <source>
        <dbReference type="PROSITE" id="PS50043"/>
    </source>
</evidence>
<evidence type="ECO:0000256" key="5">
    <source>
        <dbReference type="ARBA" id="ARBA00023163"/>
    </source>
</evidence>
<dbReference type="GO" id="GO:0006355">
    <property type="term" value="P:regulation of DNA-templated transcription"/>
    <property type="evidence" value="ECO:0007669"/>
    <property type="project" value="InterPro"/>
</dbReference>
<dbReference type="CDD" id="cd06170">
    <property type="entry name" value="LuxR_C_like"/>
    <property type="match status" value="1"/>
</dbReference>
<evidence type="ECO:0000313" key="10">
    <source>
        <dbReference type="Proteomes" id="UP000199256"/>
    </source>
</evidence>
<dbReference type="Proteomes" id="UP000199256">
    <property type="component" value="Unassembled WGS sequence"/>
</dbReference>